<protein>
    <recommendedName>
        <fullName evidence="4">PBP domain-containing protein</fullName>
    </recommendedName>
</protein>
<evidence type="ECO:0000313" key="3">
    <source>
        <dbReference type="Proteomes" id="UP001524586"/>
    </source>
</evidence>
<feature type="signal peptide" evidence="1">
    <location>
        <begin position="1"/>
        <end position="24"/>
    </location>
</feature>
<keyword evidence="3" id="KW-1185">Reference proteome</keyword>
<evidence type="ECO:0000313" key="2">
    <source>
        <dbReference type="EMBL" id="MCQ8130725.1"/>
    </source>
</evidence>
<keyword evidence="1" id="KW-0732">Signal</keyword>
<sequence length="524" mass="54873">MKKQVLPAAIAAVSLLGFSQASFALAPATTPDLEIFMSGATAQDKGIAALFENLCDAGTLDVFKDNNKAGSEGKDHTAFFCTLNSTNVPGLSVNGNPVASAKVLLHKRSQGGSAQGVNPLIDGVAIAAMRIDNGNCTQQGVTNTWFCNAQGANLTNQVSDAGVSDVEPKLFTGPNKPSNAGAVDPAAADAALDVVPAAALLFGVPVSDNLYVALQKAQGLLVADGGSCAVGAYTEACMPNLTKQQVAELISGQIKRWSEFKINGTALTALTAGMTYDSGDGVVRNVTPTDTKLHFCKRIDGSGTGAQMYAKFLNNPCSTAGLDPDWAGSNLAGPVKHEVSGSGDMELCLEDFADGENNAKTITSTNPDVFNNANNSALAKGWAIGMQSTENNARVDSDPKRKHYRFVKVDGVAPTLENAFRGKYMDWVEQTIQWRKAISQDKKTVIQKIATDASSPSILGTVLNPDFVHPFGPAGYLAIGNNHPFTENLNLSAPVMPYSHAVAGTLSNCQVPVIKSSTNTSKPM</sequence>
<organism evidence="2 3">
    <name type="scientific">Methylomonas rivi</name>
    <dbReference type="NCBI Taxonomy" id="2952226"/>
    <lineage>
        <taxon>Bacteria</taxon>
        <taxon>Pseudomonadati</taxon>
        <taxon>Pseudomonadota</taxon>
        <taxon>Gammaproteobacteria</taxon>
        <taxon>Methylococcales</taxon>
        <taxon>Methylococcaceae</taxon>
        <taxon>Methylomonas</taxon>
    </lineage>
</organism>
<reference evidence="2 3" key="1">
    <citation type="submission" date="2022-07" db="EMBL/GenBank/DDBJ databases">
        <title>Methylomonas rivi sp. nov., Methylomonas rosea sp. nov., Methylomonas aureus sp. nov. and Methylomonas subterranea sp. nov., four novel methanotrophs isolated from a freshwater creek and the deep terrestrial subsurface.</title>
        <authorList>
            <person name="Abin C."/>
            <person name="Sankaranarayanan K."/>
            <person name="Garner C."/>
            <person name="Sindelar R."/>
            <person name="Kotary K."/>
            <person name="Garner R."/>
            <person name="Barclay S."/>
            <person name="Lawson P."/>
            <person name="Krumholz L."/>
        </authorList>
    </citation>
    <scope>NUCLEOTIDE SEQUENCE [LARGE SCALE GENOMIC DNA]</scope>
    <source>
        <strain evidence="2 3">WSC-6</strain>
    </source>
</reference>
<accession>A0ABT1UA34</accession>
<comment type="caution">
    <text evidence="2">The sequence shown here is derived from an EMBL/GenBank/DDBJ whole genome shotgun (WGS) entry which is preliminary data.</text>
</comment>
<name>A0ABT1UA34_9GAMM</name>
<evidence type="ECO:0000256" key="1">
    <source>
        <dbReference type="SAM" id="SignalP"/>
    </source>
</evidence>
<feature type="chain" id="PRO_5046546520" description="PBP domain-containing protein" evidence="1">
    <location>
        <begin position="25"/>
        <end position="524"/>
    </location>
</feature>
<dbReference type="Gene3D" id="3.40.190.10">
    <property type="entry name" value="Periplasmic binding protein-like II"/>
    <property type="match status" value="1"/>
</dbReference>
<dbReference type="Proteomes" id="UP001524586">
    <property type="component" value="Unassembled WGS sequence"/>
</dbReference>
<gene>
    <name evidence="2" type="ORF">NP596_19885</name>
</gene>
<dbReference type="RefSeq" id="WP_256617137.1">
    <property type="nucleotide sequence ID" value="NZ_JANIBK010000213.1"/>
</dbReference>
<proteinExistence type="predicted"/>
<dbReference type="EMBL" id="JANIBK010000213">
    <property type="protein sequence ID" value="MCQ8130725.1"/>
    <property type="molecule type" value="Genomic_DNA"/>
</dbReference>
<evidence type="ECO:0008006" key="4">
    <source>
        <dbReference type="Google" id="ProtNLM"/>
    </source>
</evidence>